<sequence length="159" mass="18274">MTDSIALSKILVPLVARFQPKSLLLAGETALECIKGYEDTRLLKITTPFAQSQLEQLPLVDVAVISDLTEQLDVAAGQQWLGSLRNRYTPHIFLISEPAQARQNGWQLTDYLALGLRHIAGTQQGVQLFSYAIENYQYRRDWLNSRFWANPENYDKYRW</sequence>
<dbReference type="RefSeq" id="WP_009727138.1">
    <property type="nucleotide sequence ID" value="NZ_APHR01000059.1"/>
</dbReference>
<dbReference type="STRING" id="1286106.MPL1_10888"/>
<organism evidence="1 2">
    <name type="scientific">Methylophaga lonarensis MPL</name>
    <dbReference type="NCBI Taxonomy" id="1286106"/>
    <lineage>
        <taxon>Bacteria</taxon>
        <taxon>Pseudomonadati</taxon>
        <taxon>Pseudomonadota</taxon>
        <taxon>Gammaproteobacteria</taxon>
        <taxon>Thiotrichales</taxon>
        <taxon>Piscirickettsiaceae</taxon>
        <taxon>Methylophaga</taxon>
    </lineage>
</organism>
<dbReference type="Proteomes" id="UP000012019">
    <property type="component" value="Unassembled WGS sequence"/>
</dbReference>
<reference evidence="1 2" key="1">
    <citation type="journal article" date="2013" name="Genome Announc.">
        <title>Draft Genome Sequence of Methylophaga lonarensis MPLT, a Haloalkaliphilic (Non-Methane-Utilizing) Methylotroph.</title>
        <authorList>
            <person name="Shetty S.A."/>
            <person name="Marathe N.P."/>
            <person name="Munot H."/>
            <person name="Antony C.P."/>
            <person name="Dhotre D.P."/>
            <person name="Murrell J.C."/>
            <person name="Shouche Y.S."/>
        </authorList>
    </citation>
    <scope>NUCLEOTIDE SEQUENCE [LARGE SCALE GENOMIC DNA]</scope>
    <source>
        <strain evidence="1 2">MPL</strain>
    </source>
</reference>
<dbReference type="OrthoDB" id="5609094at2"/>
<protein>
    <submittedName>
        <fullName evidence="1">Uncharacterized protein</fullName>
    </submittedName>
</protein>
<gene>
    <name evidence="1" type="ORF">MPL1_10888</name>
</gene>
<evidence type="ECO:0000313" key="1">
    <source>
        <dbReference type="EMBL" id="EMR12332.1"/>
    </source>
</evidence>
<evidence type="ECO:0000313" key="2">
    <source>
        <dbReference type="Proteomes" id="UP000012019"/>
    </source>
</evidence>
<name>M7NYM5_9GAMM</name>
<comment type="caution">
    <text evidence="1">The sequence shown here is derived from an EMBL/GenBank/DDBJ whole genome shotgun (WGS) entry which is preliminary data.</text>
</comment>
<dbReference type="InterPro" id="IPR046199">
    <property type="entry name" value="DUF6231"/>
</dbReference>
<dbReference type="PATRIC" id="fig|1286106.3.peg.2179"/>
<proteinExistence type="predicted"/>
<dbReference type="eggNOG" id="ENOG50332ME">
    <property type="taxonomic scope" value="Bacteria"/>
</dbReference>
<accession>M7NYM5</accession>
<dbReference type="AlphaFoldDB" id="M7NYM5"/>
<dbReference type="EMBL" id="APHR01000059">
    <property type="protein sequence ID" value="EMR12332.1"/>
    <property type="molecule type" value="Genomic_DNA"/>
</dbReference>
<keyword evidence="2" id="KW-1185">Reference proteome</keyword>
<dbReference type="Pfam" id="PF19742">
    <property type="entry name" value="DUF6231"/>
    <property type="match status" value="1"/>
</dbReference>